<protein>
    <submittedName>
        <fullName evidence="1">Uncharacterized protein</fullName>
    </submittedName>
</protein>
<dbReference type="AlphaFoldDB" id="A0A9R1V1M8"/>
<gene>
    <name evidence="1" type="ORF">LSAT_V11C700376560</name>
</gene>
<keyword evidence="2" id="KW-1185">Reference proteome</keyword>
<proteinExistence type="predicted"/>
<organism evidence="1 2">
    <name type="scientific">Lactuca sativa</name>
    <name type="common">Garden lettuce</name>
    <dbReference type="NCBI Taxonomy" id="4236"/>
    <lineage>
        <taxon>Eukaryota</taxon>
        <taxon>Viridiplantae</taxon>
        <taxon>Streptophyta</taxon>
        <taxon>Embryophyta</taxon>
        <taxon>Tracheophyta</taxon>
        <taxon>Spermatophyta</taxon>
        <taxon>Magnoliopsida</taxon>
        <taxon>eudicotyledons</taxon>
        <taxon>Gunneridae</taxon>
        <taxon>Pentapetalae</taxon>
        <taxon>asterids</taxon>
        <taxon>campanulids</taxon>
        <taxon>Asterales</taxon>
        <taxon>Asteraceae</taxon>
        <taxon>Cichorioideae</taxon>
        <taxon>Cichorieae</taxon>
        <taxon>Lactucinae</taxon>
        <taxon>Lactuca</taxon>
    </lineage>
</organism>
<name>A0A9R1V1M8_LACSA</name>
<evidence type="ECO:0000313" key="1">
    <source>
        <dbReference type="EMBL" id="KAJ0198065.1"/>
    </source>
</evidence>
<evidence type="ECO:0000313" key="2">
    <source>
        <dbReference type="Proteomes" id="UP000235145"/>
    </source>
</evidence>
<dbReference type="Proteomes" id="UP000235145">
    <property type="component" value="Unassembled WGS sequence"/>
</dbReference>
<comment type="caution">
    <text evidence="1">The sequence shown here is derived from an EMBL/GenBank/DDBJ whole genome shotgun (WGS) entry which is preliminary data.</text>
</comment>
<reference evidence="1 2" key="1">
    <citation type="journal article" date="2017" name="Nat. Commun.">
        <title>Genome assembly with in vitro proximity ligation data and whole-genome triplication in lettuce.</title>
        <authorList>
            <person name="Reyes-Chin-Wo S."/>
            <person name="Wang Z."/>
            <person name="Yang X."/>
            <person name="Kozik A."/>
            <person name="Arikit S."/>
            <person name="Song C."/>
            <person name="Xia L."/>
            <person name="Froenicke L."/>
            <person name="Lavelle D.O."/>
            <person name="Truco M.J."/>
            <person name="Xia R."/>
            <person name="Zhu S."/>
            <person name="Xu C."/>
            <person name="Xu H."/>
            <person name="Xu X."/>
            <person name="Cox K."/>
            <person name="Korf I."/>
            <person name="Meyers B.C."/>
            <person name="Michelmore R.W."/>
        </authorList>
    </citation>
    <scope>NUCLEOTIDE SEQUENCE [LARGE SCALE GENOMIC DNA]</scope>
    <source>
        <strain evidence="2">cv. Salinas</strain>
        <tissue evidence="1">Seedlings</tissue>
    </source>
</reference>
<accession>A0A9R1V1M8</accession>
<dbReference type="EMBL" id="NBSK02000007">
    <property type="protein sequence ID" value="KAJ0198065.1"/>
    <property type="molecule type" value="Genomic_DNA"/>
</dbReference>
<dbReference type="PANTHER" id="PTHR31973:SF190">
    <property type="entry name" value="MULE TRANSPOSASE DOMAIN-CONTAINING PROTEIN"/>
    <property type="match status" value="1"/>
</dbReference>
<dbReference type="PANTHER" id="PTHR31973">
    <property type="entry name" value="POLYPROTEIN, PUTATIVE-RELATED"/>
    <property type="match status" value="1"/>
</dbReference>
<sequence>MVSCYVFFNFHFQATNLDTTVKIDVCSEANPASPTRQFKRIYILLGPHKKGFKVCLRDLLGLDGAFMKGPFPGLVLSAVVGSGFLEHLGDDLELGTNSNYTFISDRKKFNHYDREVYEWLKQIPPAHWARSHFLGRVVSDVLISNKCELFNGKIEKGRNKPVIGCLEYIREYLMKRICNVIKEMKKDKFPFTPTTTNILDA</sequence>